<proteinExistence type="predicted"/>
<gene>
    <name evidence="3" type="ORF">IQ236_16965</name>
</gene>
<name>A0ABR9UEJ9_9CYAN</name>
<evidence type="ECO:0000313" key="3">
    <source>
        <dbReference type="EMBL" id="MBE9144895.1"/>
    </source>
</evidence>
<accession>A0ABR9UEJ9</accession>
<sequence length="97" mass="10799">MARRKQTDEPLTIERVIQWAVTLSPGQRRELIDGLLALDELSEESERHTPNTNDGNGGGTGRGSIEKKTINGCGPYLYLRFWSGGKHRSVYLGKAKD</sequence>
<dbReference type="EMBL" id="JADEWU010000042">
    <property type="protein sequence ID" value="MBE9144895.1"/>
    <property type="molecule type" value="Genomic_DNA"/>
</dbReference>
<reference evidence="3 4" key="1">
    <citation type="submission" date="2020-10" db="EMBL/GenBank/DDBJ databases">
        <authorList>
            <person name="Castelo-Branco R."/>
            <person name="Eusebio N."/>
            <person name="Adriana R."/>
            <person name="Vieira A."/>
            <person name="Brugerolle De Fraissinette N."/>
            <person name="Rezende De Castro R."/>
            <person name="Schneider M.P."/>
            <person name="Vasconcelos V."/>
            <person name="Leao P.N."/>
        </authorList>
    </citation>
    <scope>NUCLEOTIDE SEQUENCE [LARGE SCALE GENOMIC DNA]</scope>
    <source>
        <strain evidence="3 4">LEGE 06226</strain>
    </source>
</reference>
<dbReference type="Pfam" id="PF20586">
    <property type="entry name" value="DUF6788"/>
    <property type="match status" value="1"/>
</dbReference>
<dbReference type="InterPro" id="IPR046738">
    <property type="entry name" value="DUF6788"/>
</dbReference>
<evidence type="ECO:0000313" key="4">
    <source>
        <dbReference type="Proteomes" id="UP000640725"/>
    </source>
</evidence>
<evidence type="ECO:0000256" key="1">
    <source>
        <dbReference type="SAM" id="MobiDB-lite"/>
    </source>
</evidence>
<feature type="region of interest" description="Disordered" evidence="1">
    <location>
        <begin position="42"/>
        <end position="66"/>
    </location>
</feature>
<feature type="domain" description="DUF6788" evidence="2">
    <location>
        <begin position="62"/>
        <end position="96"/>
    </location>
</feature>
<evidence type="ECO:0000259" key="2">
    <source>
        <dbReference type="Pfam" id="PF20586"/>
    </source>
</evidence>
<protein>
    <recommendedName>
        <fullName evidence="2">DUF6788 domain-containing protein</fullName>
    </recommendedName>
</protein>
<organism evidence="3 4">
    <name type="scientific">Planktothrix mougeotii LEGE 06226</name>
    <dbReference type="NCBI Taxonomy" id="1828728"/>
    <lineage>
        <taxon>Bacteria</taxon>
        <taxon>Bacillati</taxon>
        <taxon>Cyanobacteriota</taxon>
        <taxon>Cyanophyceae</taxon>
        <taxon>Oscillatoriophycideae</taxon>
        <taxon>Oscillatoriales</taxon>
        <taxon>Microcoleaceae</taxon>
        <taxon>Planktothrix</taxon>
    </lineage>
</organism>
<dbReference type="RefSeq" id="WP_193870390.1">
    <property type="nucleotide sequence ID" value="NZ_JADEWU010000042.1"/>
</dbReference>
<comment type="caution">
    <text evidence="3">The sequence shown here is derived from an EMBL/GenBank/DDBJ whole genome shotgun (WGS) entry which is preliminary data.</text>
</comment>
<keyword evidence="4" id="KW-1185">Reference proteome</keyword>
<dbReference type="Proteomes" id="UP000640725">
    <property type="component" value="Unassembled WGS sequence"/>
</dbReference>